<dbReference type="Proteomes" id="UP000006683">
    <property type="component" value="Chromosome"/>
</dbReference>
<dbReference type="STRING" id="550540.Fbal_0466"/>
<sequence length="211" mass="24257">MTKTKVDPNLLVRFKDAPPYPFKLSKDLREQFYPFDSRVALLERLVAEANRLIPLRTDGEDLTKDETQRQVYELMGVRDDATMLKHDLIQHLPDALRYCPNSYEYHEVDSYLNFIAMQMFRLGISTAHANLEYQLEPIIKEREGKSKGGQSKQYGPFEKAVALKLRTHGEPGPREGASWLRELAKTLSKETAIPTERHQNSILKAAVKAQK</sequence>
<dbReference type="HOGENOM" id="CLU_1303379_0_0_6"/>
<keyword evidence="2" id="KW-1185">Reference proteome</keyword>
<gene>
    <name evidence="1" type="ordered locus">Fbal_0466</name>
</gene>
<evidence type="ECO:0000313" key="2">
    <source>
        <dbReference type="Proteomes" id="UP000006683"/>
    </source>
</evidence>
<evidence type="ECO:0000313" key="1">
    <source>
        <dbReference type="EMBL" id="ADN74680.1"/>
    </source>
</evidence>
<name>E1SP31_FERBD</name>
<proteinExistence type="predicted"/>
<dbReference type="EMBL" id="CP002209">
    <property type="protein sequence ID" value="ADN74680.1"/>
    <property type="molecule type" value="Genomic_DNA"/>
</dbReference>
<protein>
    <submittedName>
        <fullName evidence="1">Uncharacterized protein</fullName>
    </submittedName>
</protein>
<dbReference type="AlphaFoldDB" id="E1SP31"/>
<accession>E1SP31</accession>
<organism evidence="1 2">
    <name type="scientific">Ferrimonas balearica (strain DSM 9799 / CCM 4581 / KCTC 23876 / PAT)</name>
    <dbReference type="NCBI Taxonomy" id="550540"/>
    <lineage>
        <taxon>Bacteria</taxon>
        <taxon>Pseudomonadati</taxon>
        <taxon>Pseudomonadota</taxon>
        <taxon>Gammaproteobacteria</taxon>
        <taxon>Alteromonadales</taxon>
        <taxon>Ferrimonadaceae</taxon>
        <taxon>Ferrimonas</taxon>
    </lineage>
</organism>
<reference evidence="1 2" key="1">
    <citation type="journal article" date="2010" name="Stand. Genomic Sci.">
        <title>Complete genome sequence of Ferrimonas balearica type strain (PAT).</title>
        <authorList>
            <person name="Nolan M."/>
            <person name="Sikorski J."/>
            <person name="Davenport K."/>
            <person name="Lucas S."/>
            <person name="Glavina Del Rio T."/>
            <person name="Tice H."/>
            <person name="Cheng J."/>
            <person name="Goodwin L."/>
            <person name="Pitluck S."/>
            <person name="Liolios K."/>
            <person name="Ivanova N."/>
            <person name="Mavromatis K."/>
            <person name="Ovchinnikova G."/>
            <person name="Pati A."/>
            <person name="Chen A."/>
            <person name="Palaniappan K."/>
            <person name="Land M."/>
            <person name="Hauser L."/>
            <person name="Chang Y."/>
            <person name="Jeffries C."/>
            <person name="Tapia R."/>
            <person name="Brettin T."/>
            <person name="Detter J."/>
            <person name="Han C."/>
            <person name="Yasawong M."/>
            <person name="Rohde M."/>
            <person name="Tindall B."/>
            <person name="Goker M."/>
            <person name="Woyke T."/>
            <person name="Bristow J."/>
            <person name="Eisen J."/>
            <person name="Markowitz V."/>
            <person name="Hugenholtz P."/>
            <person name="Kyrpides N."/>
            <person name="Klenk H."/>
            <person name="Lapidus A."/>
        </authorList>
    </citation>
    <scope>NUCLEOTIDE SEQUENCE [LARGE SCALE GENOMIC DNA]</scope>
    <source>
        <strain evidence="2">DSM 9799 / CCM 4581 / KCTC 23876 / PAT</strain>
    </source>
</reference>
<dbReference type="KEGG" id="fbl:Fbal_0466"/>